<reference evidence="3" key="1">
    <citation type="submission" date="2018-05" db="EMBL/GenBank/DDBJ databases">
        <authorList>
            <person name="Deangelis K."/>
            <person name="Huntemann M."/>
            <person name="Clum A."/>
            <person name="Pillay M."/>
            <person name="Palaniappan K."/>
            <person name="Varghese N."/>
            <person name="Mikhailova N."/>
            <person name="Stamatis D."/>
            <person name="Reddy T."/>
            <person name="Daum C."/>
            <person name="Shapiro N."/>
            <person name="Ivanova N."/>
            <person name="Kyrpides N."/>
            <person name="Woyke T."/>
        </authorList>
    </citation>
    <scope>NUCLEOTIDE SEQUENCE [LARGE SCALE GENOMIC DNA]</scope>
    <source>
        <strain evidence="3">GAS496</strain>
    </source>
</reference>
<proteinExistence type="predicted"/>
<organism evidence="2 3">
    <name type="scientific">Mycolicibacterium moriokaense</name>
    <dbReference type="NCBI Taxonomy" id="39691"/>
    <lineage>
        <taxon>Bacteria</taxon>
        <taxon>Bacillati</taxon>
        <taxon>Actinomycetota</taxon>
        <taxon>Actinomycetes</taxon>
        <taxon>Mycobacteriales</taxon>
        <taxon>Mycobacteriaceae</taxon>
        <taxon>Mycolicibacterium</taxon>
    </lineage>
</organism>
<keyword evidence="3" id="KW-1185">Reference proteome</keyword>
<comment type="caution">
    <text evidence="2">The sequence shown here is derived from an EMBL/GenBank/DDBJ whole genome shotgun (WGS) entry which is preliminary data.</text>
</comment>
<dbReference type="EMBL" id="QJJU01000011">
    <property type="protein sequence ID" value="PXX07270.1"/>
    <property type="molecule type" value="Genomic_DNA"/>
</dbReference>
<dbReference type="AlphaFoldDB" id="A0A318HHU4"/>
<feature type="region of interest" description="Disordered" evidence="1">
    <location>
        <begin position="15"/>
        <end position="34"/>
    </location>
</feature>
<accession>A0A318HHU4</accession>
<evidence type="ECO:0000313" key="3">
    <source>
        <dbReference type="Proteomes" id="UP000247781"/>
    </source>
</evidence>
<evidence type="ECO:0000313" key="2">
    <source>
        <dbReference type="EMBL" id="PXX07270.1"/>
    </source>
</evidence>
<dbReference type="Proteomes" id="UP000247781">
    <property type="component" value="Unassembled WGS sequence"/>
</dbReference>
<name>A0A318HHU4_9MYCO</name>
<reference evidence="2 3" key="2">
    <citation type="submission" date="2018-06" db="EMBL/GenBank/DDBJ databases">
        <title>Sequencing of bacterial isolates from soil warming experiment in Harvard Forest, Massachusetts, USA.</title>
        <authorList>
            <person name="Deangelis K.PhD."/>
        </authorList>
    </citation>
    <scope>NUCLEOTIDE SEQUENCE [LARGE SCALE GENOMIC DNA]</scope>
    <source>
        <strain evidence="2 3">GAS496</strain>
    </source>
</reference>
<evidence type="ECO:0000256" key="1">
    <source>
        <dbReference type="SAM" id="MobiDB-lite"/>
    </source>
</evidence>
<gene>
    <name evidence="2" type="ORF">C8E89_11154</name>
</gene>
<sequence>MTLGYKTMSQVDWALGNEPDNTRSLEEIAPLNRH</sequence>
<protein>
    <submittedName>
        <fullName evidence="2">Uncharacterized protein</fullName>
    </submittedName>
</protein>